<dbReference type="Proteomes" id="UP000037696">
    <property type="component" value="Unassembled WGS sequence"/>
</dbReference>
<protein>
    <submittedName>
        <fullName evidence="1">Uncharacterized protein</fullName>
    </submittedName>
</protein>
<sequence>MRMSYIHPQPPSIRNEIQQLLQRKYSGSRATTTSLTTELCEGNRGGKLPDDKIHVGRHWRHELYNKQVYPIKIHLAMTLNSSFFNYSLYNII</sequence>
<comment type="caution">
    <text evidence="1">The sequence shown here is derived from an EMBL/GenBank/DDBJ whole genome shotgun (WGS) entry which is preliminary data.</text>
</comment>
<keyword evidence="2" id="KW-1185">Reference proteome</keyword>
<evidence type="ECO:0000313" key="2">
    <source>
        <dbReference type="Proteomes" id="UP000037696"/>
    </source>
</evidence>
<evidence type="ECO:0000313" key="1">
    <source>
        <dbReference type="EMBL" id="KOS37734.1"/>
    </source>
</evidence>
<proteinExistence type="predicted"/>
<name>A0A0M8NYS0_9EURO</name>
<gene>
    <name evidence="1" type="ORF">ACN38_g11463</name>
</gene>
<dbReference type="AlphaFoldDB" id="A0A0M8NYS0"/>
<dbReference type="EMBL" id="LHQQ01000298">
    <property type="protein sequence ID" value="KOS37734.1"/>
    <property type="molecule type" value="Genomic_DNA"/>
</dbReference>
<accession>A0A0M8NYS0</accession>
<reference evidence="1 2" key="1">
    <citation type="submission" date="2015-08" db="EMBL/GenBank/DDBJ databases">
        <title>Genome sequencing of Penicillium nordicum.</title>
        <authorList>
            <person name="Nguyen H.D."/>
            <person name="Seifert K.A."/>
        </authorList>
    </citation>
    <scope>NUCLEOTIDE SEQUENCE [LARGE SCALE GENOMIC DNA]</scope>
    <source>
        <strain evidence="1 2">DAOMC 185683</strain>
    </source>
</reference>
<organism evidence="1 2">
    <name type="scientific">Penicillium nordicum</name>
    <dbReference type="NCBI Taxonomy" id="229535"/>
    <lineage>
        <taxon>Eukaryota</taxon>
        <taxon>Fungi</taxon>
        <taxon>Dikarya</taxon>
        <taxon>Ascomycota</taxon>
        <taxon>Pezizomycotina</taxon>
        <taxon>Eurotiomycetes</taxon>
        <taxon>Eurotiomycetidae</taxon>
        <taxon>Eurotiales</taxon>
        <taxon>Aspergillaceae</taxon>
        <taxon>Penicillium</taxon>
    </lineage>
</organism>